<reference evidence="1" key="1">
    <citation type="submission" date="2020-06" db="EMBL/GenBank/DDBJ databases">
        <authorList>
            <person name="Li T."/>
            <person name="Hu X."/>
            <person name="Zhang T."/>
            <person name="Song X."/>
            <person name="Zhang H."/>
            <person name="Dai N."/>
            <person name="Sheng W."/>
            <person name="Hou X."/>
            <person name="Wei L."/>
        </authorList>
    </citation>
    <scope>NUCLEOTIDE SEQUENCE</scope>
    <source>
        <strain evidence="1">G02</strain>
        <tissue evidence="1">Leaf</tissue>
    </source>
</reference>
<comment type="caution">
    <text evidence="1">The sequence shown here is derived from an EMBL/GenBank/DDBJ whole genome shotgun (WGS) entry which is preliminary data.</text>
</comment>
<protein>
    <submittedName>
        <fullName evidence="1">Uncharacterized protein</fullName>
    </submittedName>
</protein>
<proteinExistence type="predicted"/>
<organism evidence="1">
    <name type="scientific">Sesamum radiatum</name>
    <name type="common">Black benniseed</name>
    <dbReference type="NCBI Taxonomy" id="300843"/>
    <lineage>
        <taxon>Eukaryota</taxon>
        <taxon>Viridiplantae</taxon>
        <taxon>Streptophyta</taxon>
        <taxon>Embryophyta</taxon>
        <taxon>Tracheophyta</taxon>
        <taxon>Spermatophyta</taxon>
        <taxon>Magnoliopsida</taxon>
        <taxon>eudicotyledons</taxon>
        <taxon>Gunneridae</taxon>
        <taxon>Pentapetalae</taxon>
        <taxon>asterids</taxon>
        <taxon>lamiids</taxon>
        <taxon>Lamiales</taxon>
        <taxon>Pedaliaceae</taxon>
        <taxon>Sesamum</taxon>
    </lineage>
</organism>
<sequence>MAGVGACPDPRSYPFGGGGGCHDGDFALTVPCFWEVGGSTSDYVYCTPPIVARGVHSTRFQGGEWCS</sequence>
<name>A0AAW2P1T0_SESRA</name>
<gene>
    <name evidence="1" type="ORF">Sradi_4129900</name>
</gene>
<evidence type="ECO:0000313" key="1">
    <source>
        <dbReference type="EMBL" id="KAL0349807.1"/>
    </source>
</evidence>
<dbReference type="AlphaFoldDB" id="A0AAW2P1T0"/>
<reference evidence="1" key="2">
    <citation type="journal article" date="2024" name="Plant">
        <title>Genomic evolution and insights into agronomic trait innovations of Sesamum species.</title>
        <authorList>
            <person name="Miao H."/>
            <person name="Wang L."/>
            <person name="Qu L."/>
            <person name="Liu H."/>
            <person name="Sun Y."/>
            <person name="Le M."/>
            <person name="Wang Q."/>
            <person name="Wei S."/>
            <person name="Zheng Y."/>
            <person name="Lin W."/>
            <person name="Duan Y."/>
            <person name="Cao H."/>
            <person name="Xiong S."/>
            <person name="Wang X."/>
            <person name="Wei L."/>
            <person name="Li C."/>
            <person name="Ma Q."/>
            <person name="Ju M."/>
            <person name="Zhao R."/>
            <person name="Li G."/>
            <person name="Mu C."/>
            <person name="Tian Q."/>
            <person name="Mei H."/>
            <person name="Zhang T."/>
            <person name="Gao T."/>
            <person name="Zhang H."/>
        </authorList>
    </citation>
    <scope>NUCLEOTIDE SEQUENCE</scope>
    <source>
        <strain evidence="1">G02</strain>
    </source>
</reference>
<accession>A0AAW2P1T0</accession>
<dbReference type="EMBL" id="JACGWJ010000018">
    <property type="protein sequence ID" value="KAL0349807.1"/>
    <property type="molecule type" value="Genomic_DNA"/>
</dbReference>